<dbReference type="EMBL" id="BTSY01000003">
    <property type="protein sequence ID" value="GMT20089.1"/>
    <property type="molecule type" value="Genomic_DNA"/>
</dbReference>
<organism evidence="2 3">
    <name type="scientific">Pristionchus fissidentatus</name>
    <dbReference type="NCBI Taxonomy" id="1538716"/>
    <lineage>
        <taxon>Eukaryota</taxon>
        <taxon>Metazoa</taxon>
        <taxon>Ecdysozoa</taxon>
        <taxon>Nematoda</taxon>
        <taxon>Chromadorea</taxon>
        <taxon>Rhabditida</taxon>
        <taxon>Rhabditina</taxon>
        <taxon>Diplogasteromorpha</taxon>
        <taxon>Diplogasteroidea</taxon>
        <taxon>Neodiplogasteridae</taxon>
        <taxon>Pristionchus</taxon>
    </lineage>
</organism>
<dbReference type="AlphaFoldDB" id="A0AAV5VKP3"/>
<name>A0AAV5VKP3_9BILA</name>
<accession>A0AAV5VKP3</accession>
<evidence type="ECO:0000313" key="3">
    <source>
        <dbReference type="Proteomes" id="UP001432322"/>
    </source>
</evidence>
<proteinExistence type="predicted"/>
<reference evidence="2" key="1">
    <citation type="submission" date="2023-10" db="EMBL/GenBank/DDBJ databases">
        <title>Genome assembly of Pristionchus species.</title>
        <authorList>
            <person name="Yoshida K."/>
            <person name="Sommer R.J."/>
        </authorList>
    </citation>
    <scope>NUCLEOTIDE SEQUENCE</scope>
    <source>
        <strain evidence="2">RS5133</strain>
    </source>
</reference>
<protein>
    <submittedName>
        <fullName evidence="2">Uncharacterized protein</fullName>
    </submittedName>
</protein>
<keyword evidence="3" id="KW-1185">Reference proteome</keyword>
<feature type="non-terminal residue" evidence="2">
    <location>
        <position position="132"/>
    </location>
</feature>
<gene>
    <name evidence="2" type="ORF">PFISCL1PPCAC_11386</name>
</gene>
<comment type="caution">
    <text evidence="2">The sequence shown here is derived from an EMBL/GenBank/DDBJ whole genome shotgun (WGS) entry which is preliminary data.</text>
</comment>
<feature type="region of interest" description="Disordered" evidence="1">
    <location>
        <begin position="107"/>
        <end position="132"/>
    </location>
</feature>
<dbReference type="Proteomes" id="UP001432322">
    <property type="component" value="Unassembled WGS sequence"/>
</dbReference>
<sequence>MTTSSQECTPVSSPVPPARFLPSRIIRPLADKEAIQRNFVTLPNRAANFSRRNLTLNERFGIIERGYFLEAHPDDIPSELEEPRRVNLVPLTKQATLEEVIAELTEATAKRKEQKPKRNSISPNPGASSSSS</sequence>
<evidence type="ECO:0000256" key="1">
    <source>
        <dbReference type="SAM" id="MobiDB-lite"/>
    </source>
</evidence>
<evidence type="ECO:0000313" key="2">
    <source>
        <dbReference type="EMBL" id="GMT20089.1"/>
    </source>
</evidence>
<feature type="compositionally biased region" description="Low complexity" evidence="1">
    <location>
        <begin position="119"/>
        <end position="132"/>
    </location>
</feature>